<accession>A0A167KMH7</accession>
<reference evidence="3 4" key="1">
    <citation type="journal article" date="2016" name="Mol. Biol. Evol.">
        <title>Comparative Genomics of Early-Diverging Mushroom-Forming Fungi Provides Insights into the Origins of Lignocellulose Decay Capabilities.</title>
        <authorList>
            <person name="Nagy L.G."/>
            <person name="Riley R."/>
            <person name="Tritt A."/>
            <person name="Adam C."/>
            <person name="Daum C."/>
            <person name="Floudas D."/>
            <person name="Sun H."/>
            <person name="Yadav J.S."/>
            <person name="Pangilinan J."/>
            <person name="Larsson K.H."/>
            <person name="Matsuura K."/>
            <person name="Barry K."/>
            <person name="Labutti K."/>
            <person name="Kuo R."/>
            <person name="Ohm R.A."/>
            <person name="Bhattacharya S.S."/>
            <person name="Shirouzu T."/>
            <person name="Yoshinaga Y."/>
            <person name="Martin F.M."/>
            <person name="Grigoriev I.V."/>
            <person name="Hibbett D.S."/>
        </authorList>
    </citation>
    <scope>NUCLEOTIDE SEQUENCE [LARGE SCALE GENOMIC DNA]</scope>
    <source>
        <strain evidence="3 4">TUFC12733</strain>
    </source>
</reference>
<sequence length="300" mass="34614">MAPLGQAMVVLLLRTARRARLAGMVVAGPNRTTPRPVCMALGAENRTALAGESNMVWGEEKDTVLGEVSRTAPDEEKHMVPDEGKRTARRPAGTNTRMLLVLPDIDQLLITLPPRPGVLSSHDIKREDWDKFTTDLAYAWSGEMGQQLRRPRRSHLVVEIVETWNLEFFMKRGVEAILYKGRERRTGELEHGTISDEEEEEEEDYDSDSSDDDTDYSERAYTARGRYTYNPGDAWRYEEGARGVLDRFRARRDKRQTKKRELNRLGRNRQRTRATPERLWSLYFRSIPPRSPRYHGRALV</sequence>
<organism evidence="3 4">
    <name type="scientific">Calocera viscosa (strain TUFC12733)</name>
    <dbReference type="NCBI Taxonomy" id="1330018"/>
    <lineage>
        <taxon>Eukaryota</taxon>
        <taxon>Fungi</taxon>
        <taxon>Dikarya</taxon>
        <taxon>Basidiomycota</taxon>
        <taxon>Agaricomycotina</taxon>
        <taxon>Dacrymycetes</taxon>
        <taxon>Dacrymycetales</taxon>
        <taxon>Dacrymycetaceae</taxon>
        <taxon>Calocera</taxon>
    </lineage>
</organism>
<feature type="compositionally biased region" description="Acidic residues" evidence="1">
    <location>
        <begin position="195"/>
        <end position="215"/>
    </location>
</feature>
<dbReference type="OrthoDB" id="3248421at2759"/>
<evidence type="ECO:0000256" key="2">
    <source>
        <dbReference type="SAM" id="SignalP"/>
    </source>
</evidence>
<keyword evidence="4" id="KW-1185">Reference proteome</keyword>
<feature type="chain" id="PRO_5007889492" evidence="2">
    <location>
        <begin position="19"/>
        <end position="300"/>
    </location>
</feature>
<feature type="compositionally biased region" description="Basic and acidic residues" evidence="1">
    <location>
        <begin position="72"/>
        <end position="86"/>
    </location>
</feature>
<name>A0A167KMH7_CALVF</name>
<keyword evidence="2" id="KW-0732">Signal</keyword>
<feature type="region of interest" description="Disordered" evidence="1">
    <location>
        <begin position="187"/>
        <end position="223"/>
    </location>
</feature>
<feature type="signal peptide" evidence="2">
    <location>
        <begin position="1"/>
        <end position="18"/>
    </location>
</feature>
<gene>
    <name evidence="3" type="ORF">CALVIDRAFT_538587</name>
</gene>
<dbReference type="AlphaFoldDB" id="A0A167KMH7"/>
<feature type="region of interest" description="Disordered" evidence="1">
    <location>
        <begin position="70"/>
        <end position="90"/>
    </location>
</feature>
<protein>
    <submittedName>
        <fullName evidence="3">Uncharacterized protein</fullName>
    </submittedName>
</protein>
<evidence type="ECO:0000313" key="4">
    <source>
        <dbReference type="Proteomes" id="UP000076738"/>
    </source>
</evidence>
<dbReference type="STRING" id="1330018.A0A167KMH7"/>
<dbReference type="Proteomes" id="UP000076738">
    <property type="component" value="Unassembled WGS sequence"/>
</dbReference>
<proteinExistence type="predicted"/>
<dbReference type="EMBL" id="KV417292">
    <property type="protein sequence ID" value="KZO94802.1"/>
    <property type="molecule type" value="Genomic_DNA"/>
</dbReference>
<evidence type="ECO:0000313" key="3">
    <source>
        <dbReference type="EMBL" id="KZO94802.1"/>
    </source>
</evidence>
<evidence type="ECO:0000256" key="1">
    <source>
        <dbReference type="SAM" id="MobiDB-lite"/>
    </source>
</evidence>